<name>A0A9N8Z5W8_FUNMO</name>
<keyword evidence="2" id="KW-1185">Reference proteome</keyword>
<gene>
    <name evidence="1" type="ORF">FMOSSE_LOCUS2888</name>
</gene>
<comment type="caution">
    <text evidence="1">The sequence shown here is derived from an EMBL/GenBank/DDBJ whole genome shotgun (WGS) entry which is preliminary data.</text>
</comment>
<organism evidence="1 2">
    <name type="scientific">Funneliformis mosseae</name>
    <name type="common">Endomycorrhizal fungus</name>
    <name type="synonym">Glomus mosseae</name>
    <dbReference type="NCBI Taxonomy" id="27381"/>
    <lineage>
        <taxon>Eukaryota</taxon>
        <taxon>Fungi</taxon>
        <taxon>Fungi incertae sedis</taxon>
        <taxon>Mucoromycota</taxon>
        <taxon>Glomeromycotina</taxon>
        <taxon>Glomeromycetes</taxon>
        <taxon>Glomerales</taxon>
        <taxon>Glomeraceae</taxon>
        <taxon>Funneliformis</taxon>
    </lineage>
</organism>
<protein>
    <submittedName>
        <fullName evidence="1">15421_t:CDS:1</fullName>
    </submittedName>
</protein>
<evidence type="ECO:0000313" key="1">
    <source>
        <dbReference type="EMBL" id="CAG8478511.1"/>
    </source>
</evidence>
<reference evidence="1" key="1">
    <citation type="submission" date="2021-06" db="EMBL/GenBank/DDBJ databases">
        <authorList>
            <person name="Kallberg Y."/>
            <person name="Tangrot J."/>
            <person name="Rosling A."/>
        </authorList>
    </citation>
    <scope>NUCLEOTIDE SEQUENCE</scope>
    <source>
        <strain evidence="1">87-6 pot B 2015</strain>
    </source>
</reference>
<dbReference type="AlphaFoldDB" id="A0A9N8Z5W8"/>
<evidence type="ECO:0000313" key="2">
    <source>
        <dbReference type="Proteomes" id="UP000789375"/>
    </source>
</evidence>
<dbReference type="EMBL" id="CAJVPP010000395">
    <property type="protein sequence ID" value="CAG8478511.1"/>
    <property type="molecule type" value="Genomic_DNA"/>
</dbReference>
<dbReference type="Proteomes" id="UP000789375">
    <property type="component" value="Unassembled WGS sequence"/>
</dbReference>
<proteinExistence type="predicted"/>
<accession>A0A9N8Z5W8</accession>
<sequence length="101" mass="11385">MTLDNFWHRVEDVRDDDIDCKGEGVVVICDDSVGYCEEEEIIIIRDNGIGYEGKEVIIVHNDSLGYLKRVDFKDIVVRNDLIDDFGLVLCSSSSTSLGITR</sequence>